<evidence type="ECO:0000313" key="1">
    <source>
        <dbReference type="EMBL" id="MFC3702954.1"/>
    </source>
</evidence>
<dbReference type="RefSeq" id="WP_290282415.1">
    <property type="nucleotide sequence ID" value="NZ_JAUFQI010000001.1"/>
</dbReference>
<dbReference type="CDD" id="cd16328">
    <property type="entry name" value="RseA_N"/>
    <property type="match status" value="1"/>
</dbReference>
<organism evidence="1 2">
    <name type="scientific">Reinekea marina</name>
    <dbReference type="NCBI Taxonomy" id="1310421"/>
    <lineage>
        <taxon>Bacteria</taxon>
        <taxon>Pseudomonadati</taxon>
        <taxon>Pseudomonadota</taxon>
        <taxon>Gammaproteobacteria</taxon>
        <taxon>Oceanospirillales</taxon>
        <taxon>Saccharospirillaceae</taxon>
        <taxon>Reinekea</taxon>
    </lineage>
</organism>
<dbReference type="InterPro" id="IPR005572">
    <property type="entry name" value="Anti-sigma_E_RseA_N"/>
</dbReference>
<sequence length="166" mass="18239">MTKVHESFSAFLDGEASELDVQRMLNAMEEDPSVIEKWHQVSCAQAVLQGDEISQAGLNSEASAAEPKPEVQKISWMPKISVAALFAVAISSGYWVMQTPSLNDDIPRISVNSTEPTDAAISASQFQAQQRLEYFLKQHIEQASFSTGHGVIPSELIWTEVKTADE</sequence>
<accession>A0ABV7WX76</accession>
<dbReference type="EMBL" id="JBHRYN010000060">
    <property type="protein sequence ID" value="MFC3702954.1"/>
    <property type="molecule type" value="Genomic_DNA"/>
</dbReference>
<dbReference type="InterPro" id="IPR036147">
    <property type="entry name" value="Anti-sigma_E_RseA_N_sf"/>
</dbReference>
<dbReference type="SUPFAM" id="SSF89069">
    <property type="entry name" value="N-terminal, cytoplasmic domain of anti-sigmaE factor RseA"/>
    <property type="match status" value="1"/>
</dbReference>
<name>A0ABV7WX76_9GAMM</name>
<keyword evidence="2" id="KW-1185">Reference proteome</keyword>
<evidence type="ECO:0008006" key="3">
    <source>
        <dbReference type="Google" id="ProtNLM"/>
    </source>
</evidence>
<protein>
    <recommendedName>
        <fullName evidence="3">Sigma-E factor negative regulatory protein RseA</fullName>
    </recommendedName>
</protein>
<evidence type="ECO:0000313" key="2">
    <source>
        <dbReference type="Proteomes" id="UP001595710"/>
    </source>
</evidence>
<reference evidence="2" key="1">
    <citation type="journal article" date="2019" name="Int. J. Syst. Evol. Microbiol.">
        <title>The Global Catalogue of Microorganisms (GCM) 10K type strain sequencing project: providing services to taxonomists for standard genome sequencing and annotation.</title>
        <authorList>
            <consortium name="The Broad Institute Genomics Platform"/>
            <consortium name="The Broad Institute Genome Sequencing Center for Infectious Disease"/>
            <person name="Wu L."/>
            <person name="Ma J."/>
        </authorList>
    </citation>
    <scope>NUCLEOTIDE SEQUENCE [LARGE SCALE GENOMIC DNA]</scope>
    <source>
        <strain evidence="2">CECT 8288</strain>
    </source>
</reference>
<comment type="caution">
    <text evidence="1">The sequence shown here is derived from an EMBL/GenBank/DDBJ whole genome shotgun (WGS) entry which is preliminary data.</text>
</comment>
<gene>
    <name evidence="1" type="ORF">ACFOND_15070</name>
</gene>
<dbReference type="Gene3D" id="1.10.10.880">
    <property type="entry name" value="Anti sigma-E protein RseA, N-terminal domain"/>
    <property type="match status" value="1"/>
</dbReference>
<dbReference type="Proteomes" id="UP001595710">
    <property type="component" value="Unassembled WGS sequence"/>
</dbReference>
<proteinExistence type="predicted"/>